<feature type="domain" description="Histidine kinase" evidence="5">
    <location>
        <begin position="517"/>
        <end position="749"/>
    </location>
</feature>
<dbReference type="RefSeq" id="WP_179354951.1">
    <property type="nucleotide sequence ID" value="NZ_CP058627.1"/>
</dbReference>
<evidence type="ECO:0000313" key="7">
    <source>
        <dbReference type="Proteomes" id="UP000509597"/>
    </source>
</evidence>
<dbReference type="SMART" id="SM00028">
    <property type="entry name" value="TPR"/>
    <property type="match status" value="3"/>
</dbReference>
<dbReference type="AlphaFoldDB" id="A0A7H9BJF8"/>
<dbReference type="SUPFAM" id="SSF55781">
    <property type="entry name" value="GAF domain-like"/>
    <property type="match status" value="1"/>
</dbReference>
<dbReference type="CDD" id="cd00082">
    <property type="entry name" value="HisKA"/>
    <property type="match status" value="1"/>
</dbReference>
<dbReference type="SUPFAM" id="SSF55874">
    <property type="entry name" value="ATPase domain of HSP90 chaperone/DNA topoisomerase II/histidine kinase"/>
    <property type="match status" value="1"/>
</dbReference>
<organism evidence="6 7">
    <name type="scientific">Chitinibacter bivalviorum</name>
    <dbReference type="NCBI Taxonomy" id="2739434"/>
    <lineage>
        <taxon>Bacteria</taxon>
        <taxon>Pseudomonadati</taxon>
        <taxon>Pseudomonadota</taxon>
        <taxon>Betaproteobacteria</taxon>
        <taxon>Neisseriales</taxon>
        <taxon>Chitinibacteraceae</taxon>
        <taxon>Chitinibacter</taxon>
    </lineage>
</organism>
<dbReference type="PRINTS" id="PR00344">
    <property type="entry name" value="BCTRLSENSOR"/>
</dbReference>
<dbReference type="Pfam" id="PF01590">
    <property type="entry name" value="GAF"/>
    <property type="match status" value="1"/>
</dbReference>
<sequence>MDQSLARLNRIARRFPMFACLQYEKIEVAASERGDLACQLDALYQRYFTLERLGKAASMMHEIKQGLARAEENSLAWQAGKLYEALGRLHFTRSEWRDALFYWKRCIDTSELTGDITSGIEGRIGLGAINNDIGNPNVSINYYIEANNLISQLDNPYLASKLALNIGVNYYRKDLLDQAEHEFERGLHFAKLGNVGEYVAEAYWHLGDLYAKQGRLTKANEYTAYGLQFAAKNGYIWLRGMAFETMGYILIQQGDLPAAIRLFEQAIEFAREIGSRQQQANFLEQRSNLAEQLGDLPLALSSLREYKKLKEQMVELSSQQIVKEISAYDQLERPAHEQLLELAANPELNNPAHSALQLILNQAKQILKLDWIGVWIYSEHEDVYLCHGQSEPPVKLGAELKQRYLPQYFQYLRQLHQQTVAVDTRLHPCSADLKVLFAGYTLRSTVELPLQLRGNKIGAICFAQHSEYNQWDRELVAHCSRIVQLVERDFGNIENQKIQLELHRNEKMASLGRLVAGIAHEINTPIGIGVTACSALHEEIDVMQLQLDTGKMGKQMLNNFLHVAAESIDVTERNLQRAAQLIRSFKEIAVDQNSDVMRKIHLPHYLDEIILSLSPILKRSPYILESYCEQDLEANTYPGALSQIVTNFVNNSILHGFENQPSGHMKVSLKSDYDGQILLEYSDNGCGMSEEIQRKIFDPFFTTKLGQGGSGLGMNIVYNLITQKLLGTIELKSAPGAGVHFQIRFPKAPPASV</sequence>
<evidence type="ECO:0000256" key="1">
    <source>
        <dbReference type="ARBA" id="ARBA00000085"/>
    </source>
</evidence>
<evidence type="ECO:0000313" key="6">
    <source>
        <dbReference type="EMBL" id="QLG88436.1"/>
    </source>
</evidence>
<dbReference type="SUPFAM" id="SSF48452">
    <property type="entry name" value="TPR-like"/>
    <property type="match status" value="2"/>
</dbReference>
<keyword evidence="7" id="KW-1185">Reference proteome</keyword>
<dbReference type="InterPro" id="IPR003594">
    <property type="entry name" value="HATPase_dom"/>
</dbReference>
<dbReference type="InterPro" id="IPR036890">
    <property type="entry name" value="HATPase_C_sf"/>
</dbReference>
<dbReference type="GO" id="GO:0000155">
    <property type="term" value="F:phosphorelay sensor kinase activity"/>
    <property type="evidence" value="ECO:0007669"/>
    <property type="project" value="InterPro"/>
</dbReference>
<dbReference type="InterPro" id="IPR011990">
    <property type="entry name" value="TPR-like_helical_dom_sf"/>
</dbReference>
<dbReference type="InterPro" id="IPR029016">
    <property type="entry name" value="GAF-like_dom_sf"/>
</dbReference>
<dbReference type="Pfam" id="PF02518">
    <property type="entry name" value="HATPase_c"/>
    <property type="match status" value="1"/>
</dbReference>
<name>A0A7H9BJF8_9NEIS</name>
<dbReference type="InterPro" id="IPR004358">
    <property type="entry name" value="Sig_transdc_His_kin-like_C"/>
</dbReference>
<proteinExistence type="predicted"/>
<evidence type="ECO:0000256" key="4">
    <source>
        <dbReference type="PROSITE-ProRule" id="PRU00339"/>
    </source>
</evidence>
<dbReference type="KEGG" id="chiz:HQ393_09355"/>
<dbReference type="InterPro" id="IPR003661">
    <property type="entry name" value="HisK_dim/P_dom"/>
</dbReference>
<comment type="catalytic activity">
    <reaction evidence="1">
        <text>ATP + protein L-histidine = ADP + protein N-phospho-L-histidine.</text>
        <dbReference type="EC" id="2.7.13.3"/>
    </reaction>
</comment>
<dbReference type="PANTHER" id="PTHR43065:SF47">
    <property type="match status" value="1"/>
</dbReference>
<dbReference type="InterPro" id="IPR003018">
    <property type="entry name" value="GAF"/>
</dbReference>
<feature type="repeat" description="TPR" evidence="4">
    <location>
        <begin position="240"/>
        <end position="273"/>
    </location>
</feature>
<protein>
    <recommendedName>
        <fullName evidence="2">histidine kinase</fullName>
        <ecNumber evidence="2">2.7.13.3</ecNumber>
    </recommendedName>
</protein>
<dbReference type="PROSITE" id="PS50005">
    <property type="entry name" value="TPR"/>
    <property type="match status" value="2"/>
</dbReference>
<gene>
    <name evidence="6" type="ORF">HQ393_09355</name>
</gene>
<keyword evidence="3" id="KW-0597">Phosphoprotein</keyword>
<dbReference type="Gene3D" id="3.30.450.40">
    <property type="match status" value="1"/>
</dbReference>
<dbReference type="PANTHER" id="PTHR43065">
    <property type="entry name" value="SENSOR HISTIDINE KINASE"/>
    <property type="match status" value="1"/>
</dbReference>
<dbReference type="Gene3D" id="1.10.287.130">
    <property type="match status" value="1"/>
</dbReference>
<dbReference type="EMBL" id="CP058627">
    <property type="protein sequence ID" value="QLG88436.1"/>
    <property type="molecule type" value="Genomic_DNA"/>
</dbReference>
<dbReference type="InterPro" id="IPR019734">
    <property type="entry name" value="TPR_rpt"/>
</dbReference>
<dbReference type="Proteomes" id="UP000509597">
    <property type="component" value="Chromosome"/>
</dbReference>
<feature type="repeat" description="TPR" evidence="4">
    <location>
        <begin position="200"/>
        <end position="233"/>
    </location>
</feature>
<dbReference type="SMART" id="SM00387">
    <property type="entry name" value="HATPase_c"/>
    <property type="match status" value="1"/>
</dbReference>
<dbReference type="InterPro" id="IPR005467">
    <property type="entry name" value="His_kinase_dom"/>
</dbReference>
<evidence type="ECO:0000256" key="2">
    <source>
        <dbReference type="ARBA" id="ARBA00012438"/>
    </source>
</evidence>
<keyword evidence="4" id="KW-0802">TPR repeat</keyword>
<dbReference type="PROSITE" id="PS50109">
    <property type="entry name" value="HIS_KIN"/>
    <property type="match status" value="1"/>
</dbReference>
<reference evidence="6 7" key="1">
    <citation type="submission" date="2020-07" db="EMBL/GenBank/DDBJ databases">
        <title>Complete genome sequence of Chitinibacter sp. 2T18.</title>
        <authorList>
            <person name="Bae J.-W."/>
            <person name="Choi J.-W."/>
        </authorList>
    </citation>
    <scope>NUCLEOTIDE SEQUENCE [LARGE SCALE GENOMIC DNA]</scope>
    <source>
        <strain evidence="6 7">2T18</strain>
    </source>
</reference>
<dbReference type="EC" id="2.7.13.3" evidence="2"/>
<evidence type="ECO:0000259" key="5">
    <source>
        <dbReference type="PROSITE" id="PS50109"/>
    </source>
</evidence>
<dbReference type="Gene3D" id="3.30.565.10">
    <property type="entry name" value="Histidine kinase-like ATPase, C-terminal domain"/>
    <property type="match status" value="1"/>
</dbReference>
<accession>A0A7H9BJF8</accession>
<evidence type="ECO:0000256" key="3">
    <source>
        <dbReference type="ARBA" id="ARBA00022553"/>
    </source>
</evidence>
<dbReference type="Gene3D" id="1.25.40.10">
    <property type="entry name" value="Tetratricopeptide repeat domain"/>
    <property type="match status" value="2"/>
</dbReference>